<dbReference type="WBParaSite" id="MCU_000924-RA">
    <property type="protein sequence ID" value="MCU_000924-RA"/>
    <property type="gene ID" value="MCU_000924"/>
</dbReference>
<proteinExistence type="predicted"/>
<dbReference type="Proteomes" id="UP000267029">
    <property type="component" value="Unassembled WGS sequence"/>
</dbReference>
<evidence type="ECO:0000256" key="3">
    <source>
        <dbReference type="SAM" id="SignalP"/>
    </source>
</evidence>
<feature type="transmembrane region" description="Helical" evidence="2">
    <location>
        <begin position="856"/>
        <end position="882"/>
    </location>
</feature>
<feature type="transmembrane region" description="Helical" evidence="2">
    <location>
        <begin position="170"/>
        <end position="194"/>
    </location>
</feature>
<feature type="region of interest" description="Disordered" evidence="1">
    <location>
        <begin position="1022"/>
        <end position="1042"/>
    </location>
</feature>
<evidence type="ECO:0000313" key="4">
    <source>
        <dbReference type="EMBL" id="VDD79806.1"/>
    </source>
</evidence>
<dbReference type="EMBL" id="UXSR01005215">
    <property type="protein sequence ID" value="VDD79806.1"/>
    <property type="molecule type" value="Genomic_DNA"/>
</dbReference>
<accession>A0A158QU66</accession>
<dbReference type="OrthoDB" id="6271936at2759"/>
<evidence type="ECO:0000256" key="1">
    <source>
        <dbReference type="SAM" id="MobiDB-lite"/>
    </source>
</evidence>
<evidence type="ECO:0000313" key="6">
    <source>
        <dbReference type="WBParaSite" id="MCU_000924-RA"/>
    </source>
</evidence>
<keyword evidence="2" id="KW-0812">Transmembrane</keyword>
<name>A0A158QU66_MESCO</name>
<keyword evidence="5" id="KW-1185">Reference proteome</keyword>
<sequence length="1076" mass="117924">MLTSLQTGLLAVAGVTFMWATDVYDGGFLNDVFMVTANSTVSLRQLALADIVSAATQSLFRGGRQNLEIYRWLPPELQDGADASQKPAILTGTTVLAGILLLVFPICIAVMSCGCCRVPKHSSSAINTKLGSDSPGTYSTSSDARLLEKLHAHTLSAMTSSSQNILKFRIYHGFAFAVTFLLMLSLLAMIVVYLNAGLLLTETLRETPTNSSTFDDEAVTLVGGLRFAFGKTVDFLQTAVVTGRESTQTFLSRTNTTLVSLLEQGVSTAVDELLVSYGVENLLETGKRLRGDLSALQTNMDHIRLNNQKVSADISSLVGQFKVIHDLVHPELQNVCKTDYGPQLNATCSSLKDRSSILIIQFNATAIKVDPPAVLHFLFNELGIDLDALLSQITQVSDKVVEVKGQVLDKIFSFLDLSSFFSPVIQIWETVSNETKNVNETFGNLINQTSKGVDSARVIFDAVVYTPAAILILILVVDVAVTIVYAIEAWKMGLFVKRYVESDRAVDSSMDTGVCNNTAYCVSAIFFALFLLLTSLVVIVVLPGTTVVASSGCVYLTETKGVAQSDYVLNSYIANEVWPGVLGQIEAILNSPTLDFLSLPAPRNVINATTVSCQPLQRASQGGLISAVGWTSFIDVSKLLNSQEIDSKIKEGEKVMKDEVTKLNLASYIPKDLDKLAGTTKNLTQYFDKVDYTDSINELSHDRLPTTELTRYADDLIAFVEGLRLLGLNENPILKRSAELIYSSLKTSQVVEEEAMKLRDAFVAVQMRRNLTNGIDYLLESVETVRVIVSNQTALLEPISGVYSKLVVQFKSDLSLSLSPVIQTFTQDLLPCADLYRAVDALLVMTCKQNGEISRIFAWAYSLSVSILIATLLFFSLFHLAFVQSHQFRRLRISNKTDTNFKPPPPLSFNRYVSAPFQRPDSVPSVPNASLPFSSHLYTHPRDNPQKTSTESPPLRQGSRLAAPIPQTYSYAQPHGRSATGFGPLTVATTNSSPEGLSFGTFTDSYISQKTHTEEAGEATVSQATAMKEEKPPFKPVPLRRSQNGYVPAEVVTRVTPSQFDDYEMQENEESSFYDI</sequence>
<protein>
    <submittedName>
        <fullName evidence="6">Transmembrane protein</fullName>
    </submittedName>
</protein>
<evidence type="ECO:0000256" key="2">
    <source>
        <dbReference type="SAM" id="Phobius"/>
    </source>
</evidence>
<feature type="region of interest" description="Disordered" evidence="1">
    <location>
        <begin position="934"/>
        <end position="959"/>
    </location>
</feature>
<keyword evidence="2" id="KW-1133">Transmembrane helix</keyword>
<feature type="chain" id="PRO_5043135636" evidence="3">
    <location>
        <begin position="21"/>
        <end position="1076"/>
    </location>
</feature>
<reference evidence="6" key="2">
    <citation type="submission" date="2019-11" db="UniProtKB">
        <authorList>
            <consortium name="WormBaseParasite"/>
        </authorList>
    </citation>
    <scope>IDENTIFICATION</scope>
</reference>
<keyword evidence="2" id="KW-0472">Membrane</keyword>
<gene>
    <name evidence="4" type="ORF">MCOS_LOCUS5809</name>
</gene>
<evidence type="ECO:0000313" key="5">
    <source>
        <dbReference type="Proteomes" id="UP000267029"/>
    </source>
</evidence>
<organism evidence="4 5">
    <name type="scientific">Mesocestoides corti</name>
    <name type="common">Flatworm</name>
    <dbReference type="NCBI Taxonomy" id="53468"/>
    <lineage>
        <taxon>Eukaryota</taxon>
        <taxon>Metazoa</taxon>
        <taxon>Spiralia</taxon>
        <taxon>Lophotrochozoa</taxon>
        <taxon>Platyhelminthes</taxon>
        <taxon>Cestoda</taxon>
        <taxon>Eucestoda</taxon>
        <taxon>Cyclophyllidea</taxon>
        <taxon>Mesocestoididae</taxon>
        <taxon>Mesocestoides</taxon>
    </lineage>
</organism>
<feature type="signal peptide" evidence="3">
    <location>
        <begin position="1"/>
        <end position="20"/>
    </location>
</feature>
<reference evidence="4 5" key="1">
    <citation type="submission" date="2018-10" db="EMBL/GenBank/DDBJ databases">
        <authorList>
            <consortium name="Pathogen Informatics"/>
        </authorList>
    </citation>
    <scope>NUCLEOTIDE SEQUENCE [LARGE SCALE GENOMIC DNA]</scope>
</reference>
<feature type="transmembrane region" description="Helical" evidence="2">
    <location>
        <begin position="464"/>
        <end position="487"/>
    </location>
</feature>
<feature type="transmembrane region" description="Helical" evidence="2">
    <location>
        <begin position="88"/>
        <end position="111"/>
    </location>
</feature>
<feature type="transmembrane region" description="Helical" evidence="2">
    <location>
        <begin position="519"/>
        <end position="542"/>
    </location>
</feature>
<dbReference type="AlphaFoldDB" id="A0A158QU66"/>
<keyword evidence="3" id="KW-0732">Signal</keyword>